<dbReference type="RefSeq" id="WP_406858462.1">
    <property type="nucleotide sequence ID" value="NZ_CP157484.1"/>
</dbReference>
<gene>
    <name evidence="2" type="ORF">ABEG18_12875</name>
</gene>
<dbReference type="AlphaFoldDB" id="A0AAU7JMH1"/>
<evidence type="ECO:0000313" key="2">
    <source>
        <dbReference type="EMBL" id="XBO41608.1"/>
    </source>
</evidence>
<proteinExistence type="predicted"/>
<protein>
    <submittedName>
        <fullName evidence="2">Uncharacterized protein</fullName>
    </submittedName>
</protein>
<keyword evidence="1" id="KW-0472">Membrane</keyword>
<keyword evidence="1" id="KW-0812">Transmembrane</keyword>
<reference evidence="2" key="1">
    <citation type="submission" date="2024-05" db="EMBL/GenBank/DDBJ databases">
        <authorList>
            <person name="Kim S."/>
            <person name="Heo J."/>
            <person name="Choi H."/>
            <person name="Choi Y."/>
            <person name="Kwon S.-W."/>
            <person name="Kim Y."/>
        </authorList>
    </citation>
    <scope>NUCLEOTIDE SEQUENCE</scope>
    <source>
        <strain evidence="2">KACC 23698</strain>
    </source>
</reference>
<organism evidence="2">
    <name type="scientific">Alsobacter sp. KACC 23698</name>
    <dbReference type="NCBI Taxonomy" id="3149229"/>
    <lineage>
        <taxon>Bacteria</taxon>
        <taxon>Pseudomonadati</taxon>
        <taxon>Pseudomonadota</taxon>
        <taxon>Alphaproteobacteria</taxon>
        <taxon>Hyphomicrobiales</taxon>
        <taxon>Alsobacteraceae</taxon>
        <taxon>Alsobacter</taxon>
    </lineage>
</organism>
<keyword evidence="1" id="KW-1133">Transmembrane helix</keyword>
<accession>A0AAU7JMH1</accession>
<sequence length="55" mass="5630">MRSDAAASTSLFAPAAVETAAATGFFPILLFTTAGLALSVILLFSGLLTVPLESW</sequence>
<evidence type="ECO:0000256" key="1">
    <source>
        <dbReference type="SAM" id="Phobius"/>
    </source>
</evidence>
<name>A0AAU7JMH1_9HYPH</name>
<dbReference type="EMBL" id="CP157484">
    <property type="protein sequence ID" value="XBO41608.1"/>
    <property type="molecule type" value="Genomic_DNA"/>
</dbReference>
<feature type="transmembrane region" description="Helical" evidence="1">
    <location>
        <begin position="29"/>
        <end position="50"/>
    </location>
</feature>